<dbReference type="OrthoDB" id="7063513at2"/>
<organism evidence="1 2">
    <name type="scientific">Crocosphaera chwakensis CCY0110</name>
    <dbReference type="NCBI Taxonomy" id="391612"/>
    <lineage>
        <taxon>Bacteria</taxon>
        <taxon>Bacillati</taxon>
        <taxon>Cyanobacteriota</taxon>
        <taxon>Cyanophyceae</taxon>
        <taxon>Oscillatoriophycideae</taxon>
        <taxon>Chroococcales</taxon>
        <taxon>Aphanothecaceae</taxon>
        <taxon>Crocosphaera</taxon>
        <taxon>Crocosphaera chwakensis</taxon>
    </lineage>
</organism>
<dbReference type="eggNOG" id="ENOG503371A">
    <property type="taxonomic scope" value="Bacteria"/>
</dbReference>
<evidence type="ECO:0000313" key="2">
    <source>
        <dbReference type="Proteomes" id="UP000003781"/>
    </source>
</evidence>
<evidence type="ECO:0000313" key="1">
    <source>
        <dbReference type="EMBL" id="EAZ91684.1"/>
    </source>
</evidence>
<name>A3IPB9_9CHRO</name>
<gene>
    <name evidence="1" type="ORF">CY0110_26173</name>
</gene>
<protein>
    <submittedName>
        <fullName evidence="1">Uncharacterized protein</fullName>
    </submittedName>
</protein>
<accession>A3IPB9</accession>
<dbReference type="RefSeq" id="WP_008275237.1">
    <property type="nucleotide sequence ID" value="NZ_AAXW01000012.1"/>
</dbReference>
<dbReference type="Proteomes" id="UP000003781">
    <property type="component" value="Unassembled WGS sequence"/>
</dbReference>
<proteinExistence type="predicted"/>
<dbReference type="AlphaFoldDB" id="A3IPB9"/>
<sequence length="85" mass="9904">MINLEQIQHDISELPEEAQTLVIDFIELLKKRYSIAKTQETKVEQTIYDKFEQSGLIGFCSVEEDLSTTYKKVLADTLDTKYDNR</sequence>
<comment type="caution">
    <text evidence="1">The sequence shown here is derived from an EMBL/GenBank/DDBJ whole genome shotgun (WGS) entry which is preliminary data.</text>
</comment>
<dbReference type="EMBL" id="AAXW01000012">
    <property type="protein sequence ID" value="EAZ91684.1"/>
    <property type="molecule type" value="Genomic_DNA"/>
</dbReference>
<keyword evidence="2" id="KW-1185">Reference proteome</keyword>
<reference evidence="1 2" key="1">
    <citation type="submission" date="2007-03" db="EMBL/GenBank/DDBJ databases">
        <authorList>
            <person name="Stal L."/>
            <person name="Ferriera S."/>
            <person name="Johnson J."/>
            <person name="Kravitz S."/>
            <person name="Beeson K."/>
            <person name="Sutton G."/>
            <person name="Rogers Y.-H."/>
            <person name="Friedman R."/>
            <person name="Frazier M."/>
            <person name="Venter J.C."/>
        </authorList>
    </citation>
    <scope>NUCLEOTIDE SEQUENCE [LARGE SCALE GENOMIC DNA]</scope>
    <source>
        <strain evidence="1 2">CCY0110</strain>
    </source>
</reference>